<dbReference type="GeneID" id="25990223"/>
<dbReference type="KEGG" id="tasa:A1Q1_06711"/>
<evidence type="ECO:0000256" key="3">
    <source>
        <dbReference type="SAM" id="MobiDB-lite"/>
    </source>
</evidence>
<evidence type="ECO:0000313" key="5">
    <source>
        <dbReference type="EMBL" id="EJT51998.1"/>
    </source>
</evidence>
<dbReference type="Gene3D" id="3.30.230.10">
    <property type="match status" value="1"/>
</dbReference>
<gene>
    <name evidence="5" type="ORF">A1Q1_06711</name>
</gene>
<dbReference type="SUPFAM" id="SSF54211">
    <property type="entry name" value="Ribosomal protein S5 domain 2-like"/>
    <property type="match status" value="1"/>
</dbReference>
<comment type="caution">
    <text evidence="5">The sequence shown here is derived from an EMBL/GenBank/DDBJ whole genome shotgun (WGS) entry which is preliminary data.</text>
</comment>
<name>J5RDB1_TRIAS</name>
<dbReference type="HOGENOM" id="CLU_004131_2_0_1"/>
<dbReference type="Pfam" id="PF01119">
    <property type="entry name" value="DNA_mis_repair"/>
    <property type="match status" value="1"/>
</dbReference>
<evidence type="ECO:0000256" key="1">
    <source>
        <dbReference type="ARBA" id="ARBA00006082"/>
    </source>
</evidence>
<dbReference type="GO" id="GO:0140664">
    <property type="term" value="F:ATP-dependent DNA damage sensor activity"/>
    <property type="evidence" value="ECO:0007669"/>
    <property type="project" value="InterPro"/>
</dbReference>
<dbReference type="InterPro" id="IPR013507">
    <property type="entry name" value="DNA_mismatch_S5_2-like"/>
</dbReference>
<dbReference type="GO" id="GO:0005524">
    <property type="term" value="F:ATP binding"/>
    <property type="evidence" value="ECO:0007669"/>
    <property type="project" value="InterPro"/>
</dbReference>
<dbReference type="RefSeq" id="XP_014183235.1">
    <property type="nucleotide sequence ID" value="XM_014327760.1"/>
</dbReference>
<dbReference type="SMART" id="SM01340">
    <property type="entry name" value="DNA_mis_repair"/>
    <property type="match status" value="1"/>
</dbReference>
<dbReference type="GO" id="GO:0030983">
    <property type="term" value="F:mismatched DNA binding"/>
    <property type="evidence" value="ECO:0007669"/>
    <property type="project" value="InterPro"/>
</dbReference>
<organism evidence="5 6">
    <name type="scientific">Trichosporon asahii var. asahii (strain ATCC 90039 / CBS 2479 / JCM 2466 / KCTC 7840 / NBRC 103889/ NCYC 2677 / UAMH 7654)</name>
    <name type="common">Yeast</name>
    <dbReference type="NCBI Taxonomy" id="1186058"/>
    <lineage>
        <taxon>Eukaryota</taxon>
        <taxon>Fungi</taxon>
        <taxon>Dikarya</taxon>
        <taxon>Basidiomycota</taxon>
        <taxon>Agaricomycotina</taxon>
        <taxon>Tremellomycetes</taxon>
        <taxon>Trichosporonales</taxon>
        <taxon>Trichosporonaceae</taxon>
        <taxon>Trichosporon</taxon>
    </lineage>
</organism>
<dbReference type="GO" id="GO:0032389">
    <property type="term" value="C:MutLalpha complex"/>
    <property type="evidence" value="ECO:0007669"/>
    <property type="project" value="TreeGrafter"/>
</dbReference>
<dbReference type="InterPro" id="IPR032189">
    <property type="entry name" value="Mlh1_C"/>
</dbReference>
<evidence type="ECO:0000256" key="2">
    <source>
        <dbReference type="ARBA" id="ARBA00022763"/>
    </source>
</evidence>
<dbReference type="AlphaFoldDB" id="J5RDB1"/>
<dbReference type="Pfam" id="PF16413">
    <property type="entry name" value="Mlh1_C"/>
    <property type="match status" value="1"/>
</dbReference>
<dbReference type="InterPro" id="IPR038973">
    <property type="entry name" value="MutL/Mlh/Pms-like"/>
</dbReference>
<dbReference type="InterPro" id="IPR036890">
    <property type="entry name" value="HATPase_C_sf"/>
</dbReference>
<proteinExistence type="inferred from homology"/>
<protein>
    <recommendedName>
        <fullName evidence="4">DNA mismatch repair protein S5 domain-containing protein</fullName>
    </recommendedName>
</protein>
<dbReference type="PANTHER" id="PTHR10073:SF12">
    <property type="entry name" value="DNA MISMATCH REPAIR PROTEIN MLH1"/>
    <property type="match status" value="1"/>
</dbReference>
<dbReference type="OrthoDB" id="10263226at2759"/>
<dbReference type="Gene3D" id="3.30.565.10">
    <property type="entry name" value="Histidine kinase-like ATPase, C-terminal domain"/>
    <property type="match status" value="1"/>
</dbReference>
<accession>J5RDB1</accession>
<dbReference type="PANTHER" id="PTHR10073">
    <property type="entry name" value="DNA MISMATCH REPAIR PROTEIN MLH, PMS, MUTL"/>
    <property type="match status" value="1"/>
</dbReference>
<evidence type="ECO:0000259" key="4">
    <source>
        <dbReference type="SMART" id="SM01340"/>
    </source>
</evidence>
<reference evidence="5 6" key="1">
    <citation type="journal article" date="2012" name="Eukaryot. Cell">
        <title>Draft genome sequence of CBS 2479, the standard type strain of Trichosporon asahii.</title>
        <authorList>
            <person name="Yang R.Y."/>
            <person name="Li H.T."/>
            <person name="Zhu H."/>
            <person name="Zhou G.P."/>
            <person name="Wang M."/>
            <person name="Wang L."/>
        </authorList>
    </citation>
    <scope>NUCLEOTIDE SEQUENCE [LARGE SCALE GENOMIC DNA]</scope>
    <source>
        <strain evidence="6">ATCC 90039 / CBS 2479 / JCM 2466 / KCTC 7840 / NCYC 2677 / UAMH 7654</strain>
    </source>
</reference>
<feature type="domain" description="DNA mismatch repair protein S5" evidence="4">
    <location>
        <begin position="54"/>
        <end position="196"/>
    </location>
</feature>
<dbReference type="GO" id="GO:0006298">
    <property type="term" value="P:mismatch repair"/>
    <property type="evidence" value="ECO:0007669"/>
    <property type="project" value="InterPro"/>
</dbReference>
<dbReference type="InterPro" id="IPR014721">
    <property type="entry name" value="Ribsml_uS5_D2-typ_fold_subgr"/>
</dbReference>
<dbReference type="Proteomes" id="UP000002748">
    <property type="component" value="Unassembled WGS sequence"/>
</dbReference>
<dbReference type="EMBL" id="ALBS01000037">
    <property type="protein sequence ID" value="EJT51998.1"/>
    <property type="molecule type" value="Genomic_DNA"/>
</dbReference>
<dbReference type="InterPro" id="IPR020568">
    <property type="entry name" value="Ribosomal_Su5_D2-typ_SF"/>
</dbReference>
<dbReference type="GO" id="GO:0016887">
    <property type="term" value="F:ATP hydrolysis activity"/>
    <property type="evidence" value="ECO:0007669"/>
    <property type="project" value="InterPro"/>
</dbReference>
<feature type="region of interest" description="Disordered" evidence="3">
    <location>
        <begin position="382"/>
        <end position="416"/>
    </location>
</feature>
<dbReference type="GO" id="GO:0061982">
    <property type="term" value="P:meiosis I cell cycle process"/>
    <property type="evidence" value="ECO:0007669"/>
    <property type="project" value="UniProtKB-ARBA"/>
</dbReference>
<comment type="similarity">
    <text evidence="1">Belongs to the DNA mismatch repair MutL/HexB family.</text>
</comment>
<keyword evidence="2" id="KW-0227">DNA damage</keyword>
<dbReference type="VEuPathDB" id="FungiDB:A1Q1_06711"/>
<evidence type="ECO:0000313" key="6">
    <source>
        <dbReference type="Proteomes" id="UP000002748"/>
    </source>
</evidence>
<sequence length="416" mass="44822">MPLRKRAFRSTSDEYGRILDVVTKYAIHNPHVSWHGTAAADLSTNANSTAKANISHLISSTLAQELIEIPDTTFDAKLGTSCHGWISDGNWAPKKGGFILFINSEACVDVTNLRSPGGQHKAEKGSRGRIRDGTGEGRVAVHLSEVGRHPTPSDASLRIDPAKIDVNVHPTKSEVHFLNEDEIVVAVVGAVEQALANANTSRTFAVQTVSTSKSDTPARRAAAPNYKVRMDPANRTLHSMVAVVNPSQIAGPEDTSRTVDATECDFTSIQELRQAVADNSSSGLSEMLATHAFVGVVDEQSCLALVQQGTRLQLHFYQLGLQQFGGIGRLKLEPPPPLSELIKVAAEAEPDIAKAGLSVDQVVQGTRRDARRVLFHHRLRRRSPRGHSVASEGVHPRSRSSAAFSAVTRPSCGLGR</sequence>